<protein>
    <submittedName>
        <fullName evidence="1">Uncharacterized protein</fullName>
    </submittedName>
</protein>
<name>A0ACC0AVF4_CATRO</name>
<dbReference type="Proteomes" id="UP001060085">
    <property type="component" value="Linkage Group LG05"/>
</dbReference>
<evidence type="ECO:0000313" key="2">
    <source>
        <dbReference type="Proteomes" id="UP001060085"/>
    </source>
</evidence>
<accession>A0ACC0AVF4</accession>
<proteinExistence type="predicted"/>
<organism evidence="1 2">
    <name type="scientific">Catharanthus roseus</name>
    <name type="common">Madagascar periwinkle</name>
    <name type="synonym">Vinca rosea</name>
    <dbReference type="NCBI Taxonomy" id="4058"/>
    <lineage>
        <taxon>Eukaryota</taxon>
        <taxon>Viridiplantae</taxon>
        <taxon>Streptophyta</taxon>
        <taxon>Embryophyta</taxon>
        <taxon>Tracheophyta</taxon>
        <taxon>Spermatophyta</taxon>
        <taxon>Magnoliopsida</taxon>
        <taxon>eudicotyledons</taxon>
        <taxon>Gunneridae</taxon>
        <taxon>Pentapetalae</taxon>
        <taxon>asterids</taxon>
        <taxon>lamiids</taxon>
        <taxon>Gentianales</taxon>
        <taxon>Apocynaceae</taxon>
        <taxon>Rauvolfioideae</taxon>
        <taxon>Vinceae</taxon>
        <taxon>Catharanthinae</taxon>
        <taxon>Catharanthus</taxon>
    </lineage>
</organism>
<reference evidence="2" key="1">
    <citation type="journal article" date="2023" name="Nat. Plants">
        <title>Single-cell RNA sequencing provides a high-resolution roadmap for understanding the multicellular compartmentation of specialized metabolism.</title>
        <authorList>
            <person name="Sun S."/>
            <person name="Shen X."/>
            <person name="Li Y."/>
            <person name="Li Y."/>
            <person name="Wang S."/>
            <person name="Li R."/>
            <person name="Zhang H."/>
            <person name="Shen G."/>
            <person name="Guo B."/>
            <person name="Wei J."/>
            <person name="Xu J."/>
            <person name="St-Pierre B."/>
            <person name="Chen S."/>
            <person name="Sun C."/>
        </authorList>
    </citation>
    <scope>NUCLEOTIDE SEQUENCE [LARGE SCALE GENOMIC DNA]</scope>
</reference>
<dbReference type="EMBL" id="CM044705">
    <property type="protein sequence ID" value="KAI5664320.1"/>
    <property type="molecule type" value="Genomic_DNA"/>
</dbReference>
<keyword evidence="2" id="KW-1185">Reference proteome</keyword>
<sequence>MLSTEPKLAYPCRQENEAMSAGLVRVFVLLVLWKGNPDYCLVVFKCFMPEECKGEEEPSTQFRERALIFEPVLRFRLVFRLSNESYAFDDRMNDQNQTFLQRAAHTFFSLQLSPFLSSADKGKQDLPWPQPTNRGLPSAMTRINVSIAGRGGVQGFES</sequence>
<gene>
    <name evidence="1" type="ORF">M9H77_23643</name>
</gene>
<comment type="caution">
    <text evidence="1">The sequence shown here is derived from an EMBL/GenBank/DDBJ whole genome shotgun (WGS) entry which is preliminary data.</text>
</comment>
<evidence type="ECO:0000313" key="1">
    <source>
        <dbReference type="EMBL" id="KAI5664320.1"/>
    </source>
</evidence>